<feature type="domain" description="Protein kinase" evidence="2">
    <location>
        <begin position="34"/>
        <end position="313"/>
    </location>
</feature>
<evidence type="ECO:0000259" key="2">
    <source>
        <dbReference type="PROSITE" id="PS50011"/>
    </source>
</evidence>
<organism evidence="3">
    <name type="scientific">Phallusia mammillata</name>
    <dbReference type="NCBI Taxonomy" id="59560"/>
    <lineage>
        <taxon>Eukaryota</taxon>
        <taxon>Metazoa</taxon>
        <taxon>Chordata</taxon>
        <taxon>Tunicata</taxon>
        <taxon>Ascidiacea</taxon>
        <taxon>Phlebobranchia</taxon>
        <taxon>Ascidiidae</taxon>
        <taxon>Phallusia</taxon>
    </lineage>
</organism>
<evidence type="ECO:0000313" key="3">
    <source>
        <dbReference type="EMBL" id="CAB3221697.1"/>
    </source>
</evidence>
<gene>
    <name evidence="3" type="primary">Ankk1-001</name>
</gene>
<dbReference type="SUPFAM" id="SSF56112">
    <property type="entry name" value="Protein kinase-like (PK-like)"/>
    <property type="match status" value="1"/>
</dbReference>
<dbReference type="GO" id="GO:0005524">
    <property type="term" value="F:ATP binding"/>
    <property type="evidence" value="ECO:0007669"/>
    <property type="project" value="InterPro"/>
</dbReference>
<keyword evidence="3" id="KW-0808">Transferase</keyword>
<dbReference type="PANTHER" id="PTHR44329">
    <property type="entry name" value="SERINE/THREONINE-PROTEIN KINASE TNNI3K-RELATED"/>
    <property type="match status" value="1"/>
</dbReference>
<keyword evidence="1" id="KW-0732">Signal</keyword>
<dbReference type="InterPro" id="IPR051681">
    <property type="entry name" value="Ser/Thr_Kinases-Pseudokinases"/>
</dbReference>
<dbReference type="Gene3D" id="1.10.510.10">
    <property type="entry name" value="Transferase(Phosphotransferase) domain 1"/>
    <property type="match status" value="1"/>
</dbReference>
<dbReference type="EMBL" id="LR782911">
    <property type="protein sequence ID" value="CAB3221697.1"/>
    <property type="molecule type" value="mRNA"/>
</dbReference>
<dbReference type="AlphaFoldDB" id="A0A6F9D783"/>
<name>A0A6F9D783_9ASCI</name>
<dbReference type="InterPro" id="IPR000719">
    <property type="entry name" value="Prot_kinase_dom"/>
</dbReference>
<accession>A0A6F9D783</accession>
<dbReference type="Pfam" id="PF00069">
    <property type="entry name" value="Pkinase"/>
    <property type="match status" value="1"/>
</dbReference>
<protein>
    <submittedName>
        <fullName evidence="3">Dual specificity protein kinase shkD-like</fullName>
    </submittedName>
</protein>
<proteinExistence type="evidence at transcript level"/>
<feature type="signal peptide" evidence="1">
    <location>
        <begin position="1"/>
        <end position="18"/>
    </location>
</feature>
<dbReference type="InterPro" id="IPR011009">
    <property type="entry name" value="Kinase-like_dom_sf"/>
</dbReference>
<evidence type="ECO:0000256" key="1">
    <source>
        <dbReference type="SAM" id="SignalP"/>
    </source>
</evidence>
<dbReference type="PANTHER" id="PTHR44329:SF291">
    <property type="entry name" value="PROTEIN KINASE DOMAIN-CONTAINING PROTEIN"/>
    <property type="match status" value="1"/>
</dbReference>
<dbReference type="GO" id="GO:0004706">
    <property type="term" value="F:JUN kinase kinase kinase activity"/>
    <property type="evidence" value="ECO:0007669"/>
    <property type="project" value="TreeGrafter"/>
</dbReference>
<sequence length="464" mass="52348">MLLWFCVYLVILIVPTMASFEDIQEIAAEDILCDPKSHRAGRGGNSNFIVGYYRVLQQIVAIKIYGVTDVIQDESLILKSVKKEIKHMQLARHDNVVQVFGFVKWLFHFGIVMEYCKAGDLRSFVFSPNVDLKTGLLIRILTEIAKGMAFLHNLTEKHLVHGNVKPENILLTKKLNIKISDFGNSKLVSLSKSLLKSKQLNTNFTPIYTAPEKLLAPDMEPTKELDVYAFAITTYVVLSRQLPFLREHWSKTTSAIIAGRRPDCKKITDWMLTLNSEDKKYIEIVKNLMTECWESDSNKRPCMSKVADKLQYLLDQQDQSALDQQVKNVATAFDFEKYDFFIEGQAFSLNLFSFSRQGYSIERNPHVLTHTWRNVRLLQKTFVASVPTESLKKPDASKSSAVAVTDLIDFSNGQHASATVGKGGGSLECDGCKVIIPPNALLNDVEIEISCLNKEKNVNLVSVV</sequence>
<keyword evidence="3" id="KW-0418">Kinase</keyword>
<reference evidence="3" key="1">
    <citation type="submission" date="2020-04" db="EMBL/GenBank/DDBJ databases">
        <authorList>
            <person name="Neveu A P."/>
        </authorList>
    </citation>
    <scope>NUCLEOTIDE SEQUENCE</scope>
    <source>
        <tissue evidence="3">Whole embryo</tissue>
    </source>
</reference>
<dbReference type="PROSITE" id="PS50011">
    <property type="entry name" value="PROTEIN_KINASE_DOM"/>
    <property type="match status" value="1"/>
</dbReference>
<feature type="chain" id="PRO_5026080078" evidence="1">
    <location>
        <begin position="19"/>
        <end position="464"/>
    </location>
</feature>